<accession>M5EWI6</accession>
<protein>
    <submittedName>
        <fullName evidence="1">Glucose-6-phosphate isomerase</fullName>
        <ecNumber evidence="1">5.3.1.9</ecNumber>
    </submittedName>
</protein>
<dbReference type="eggNOG" id="COG2140">
    <property type="taxonomic scope" value="Bacteria"/>
</dbReference>
<dbReference type="GO" id="GO:0004347">
    <property type="term" value="F:glucose-6-phosphate isomerase activity"/>
    <property type="evidence" value="ECO:0007669"/>
    <property type="project" value="UniProtKB-EC"/>
</dbReference>
<dbReference type="STRING" id="1297569.MESS2_730231"/>
<name>M5EWI6_9HYPH</name>
<gene>
    <name evidence="1" type="ORF">MESS2_730231</name>
</gene>
<keyword evidence="1" id="KW-0413">Isomerase</keyword>
<proteinExistence type="predicted"/>
<dbReference type="EC" id="5.3.1.9" evidence="1"/>
<evidence type="ECO:0000313" key="2">
    <source>
        <dbReference type="Proteomes" id="UP000012062"/>
    </source>
</evidence>
<reference evidence="1 2" key="1">
    <citation type="submission" date="2013-02" db="EMBL/GenBank/DDBJ databases">
        <authorList>
            <person name="Genoscope - CEA"/>
        </authorList>
    </citation>
    <scope>NUCLEOTIDE SEQUENCE [LARGE SCALE GENOMIC DNA]</scope>
    <source>
        <strain evidence="1 2">STM 2683</strain>
    </source>
</reference>
<comment type="caution">
    <text evidence="1">The sequence shown here is derived from an EMBL/GenBank/DDBJ whole genome shotgun (WGS) entry which is preliminary data.</text>
</comment>
<dbReference type="EMBL" id="CAUM01000143">
    <property type="protein sequence ID" value="CCV08335.1"/>
    <property type="molecule type" value="Genomic_DNA"/>
</dbReference>
<dbReference type="OrthoDB" id="5592106at2"/>
<dbReference type="AlphaFoldDB" id="M5EWI6"/>
<organism evidence="1 2">
    <name type="scientific">Mesorhizobium metallidurans STM 2683</name>
    <dbReference type="NCBI Taxonomy" id="1297569"/>
    <lineage>
        <taxon>Bacteria</taxon>
        <taxon>Pseudomonadati</taxon>
        <taxon>Pseudomonadota</taxon>
        <taxon>Alphaproteobacteria</taxon>
        <taxon>Hyphomicrobiales</taxon>
        <taxon>Phyllobacteriaceae</taxon>
        <taxon>Mesorhizobium</taxon>
    </lineage>
</organism>
<sequence length="58" mass="6366">MVFVYPSDSGQDYAIIEASNGMRHRVIASADGGWSLIDNAVYKPRTGEQADALMKKYA</sequence>
<dbReference type="Proteomes" id="UP000012062">
    <property type="component" value="Unassembled WGS sequence"/>
</dbReference>
<evidence type="ECO:0000313" key="1">
    <source>
        <dbReference type="EMBL" id="CCV08335.1"/>
    </source>
</evidence>
<keyword evidence="2" id="KW-1185">Reference proteome</keyword>